<proteinExistence type="predicted"/>
<dbReference type="EMBL" id="JAVDSJ010000002">
    <property type="protein sequence ID" value="MDR6583254.1"/>
    <property type="molecule type" value="Genomic_DNA"/>
</dbReference>
<gene>
    <name evidence="1" type="ORF">J2W50_001452</name>
</gene>
<evidence type="ECO:0000313" key="1">
    <source>
        <dbReference type="EMBL" id="MDR6583254.1"/>
    </source>
</evidence>
<dbReference type="Proteomes" id="UP001260715">
    <property type="component" value="Unassembled WGS sequence"/>
</dbReference>
<evidence type="ECO:0000313" key="2">
    <source>
        <dbReference type="Proteomes" id="UP001260715"/>
    </source>
</evidence>
<sequence>MNKGLTLSQIDNITSALSAARLMTFQTVPGFSPDAHLLDRYSWHALMSAAFFASLHVCEVSVRNAVDSALAATYGGDWPWNRNFERSLPNPRGSHFQPQAELLRARDKMRVGATGKVIAELKFAFWCHMFTARYQERLWRGQMHRCFPNFPNSGFPSGPAQARQIIHAELETLRRFRNRIAHHEPVLTDPLAQLQQSIQSLIRWCSLDVADWHATWETVTSCLQRKP</sequence>
<organism evidence="1 2">
    <name type="scientific">Herbaspirillum frisingense</name>
    <dbReference type="NCBI Taxonomy" id="92645"/>
    <lineage>
        <taxon>Bacteria</taxon>
        <taxon>Pseudomonadati</taxon>
        <taxon>Pseudomonadota</taxon>
        <taxon>Betaproteobacteria</taxon>
        <taxon>Burkholderiales</taxon>
        <taxon>Oxalobacteraceae</taxon>
        <taxon>Herbaspirillum</taxon>
    </lineage>
</organism>
<dbReference type="RefSeq" id="WP_102662224.1">
    <property type="nucleotide sequence ID" value="NZ_JAVDSJ010000002.1"/>
</dbReference>
<keyword evidence="2" id="KW-1185">Reference proteome</keyword>
<name>A0ABU1PBE5_9BURK</name>
<reference evidence="1 2" key="1">
    <citation type="submission" date="2023-07" db="EMBL/GenBank/DDBJ databases">
        <title>Sorghum-associated microbial communities from plants grown in Nebraska, USA.</title>
        <authorList>
            <person name="Schachtman D."/>
        </authorList>
    </citation>
    <scope>NUCLEOTIDE SEQUENCE [LARGE SCALE GENOMIC DNA]</scope>
    <source>
        <strain evidence="1 2">596</strain>
    </source>
</reference>
<comment type="caution">
    <text evidence="1">The sequence shown here is derived from an EMBL/GenBank/DDBJ whole genome shotgun (WGS) entry which is preliminary data.</text>
</comment>
<protein>
    <recommendedName>
        <fullName evidence="3">Abi family protein</fullName>
    </recommendedName>
</protein>
<evidence type="ECO:0008006" key="3">
    <source>
        <dbReference type="Google" id="ProtNLM"/>
    </source>
</evidence>
<accession>A0ABU1PBE5</accession>